<reference evidence="4" key="1">
    <citation type="submission" date="2016-10" db="EMBL/GenBank/DDBJ databases">
        <authorList>
            <person name="Varghese N."/>
            <person name="Submissions S."/>
        </authorList>
    </citation>
    <scope>NUCLEOTIDE SEQUENCE [LARGE SCALE GENOMIC DNA]</scope>
    <source>
        <strain evidence="4">DSM 44796</strain>
    </source>
</reference>
<name>A0A1G8SIC6_9PSEU</name>
<evidence type="ECO:0000313" key="4">
    <source>
        <dbReference type="Proteomes" id="UP000199682"/>
    </source>
</evidence>
<evidence type="ECO:0000313" key="3">
    <source>
        <dbReference type="EMBL" id="SDJ29012.1"/>
    </source>
</evidence>
<dbReference type="Gene3D" id="3.40.50.12780">
    <property type="entry name" value="N-terminal domain of ligase-like"/>
    <property type="match status" value="1"/>
</dbReference>
<evidence type="ECO:0000259" key="1">
    <source>
        <dbReference type="Pfam" id="PF00501"/>
    </source>
</evidence>
<proteinExistence type="predicted"/>
<dbReference type="InterPro" id="IPR042099">
    <property type="entry name" value="ANL_N_sf"/>
</dbReference>
<feature type="domain" description="AMP-dependent synthetase/ligase" evidence="1">
    <location>
        <begin position="38"/>
        <end position="112"/>
    </location>
</feature>
<dbReference type="SUPFAM" id="SSF56801">
    <property type="entry name" value="Acetyl-CoA synthetase-like"/>
    <property type="match status" value="1"/>
</dbReference>
<gene>
    <name evidence="3" type="ORF">SAMN04488074_101993</name>
</gene>
<feature type="domain" description="AMP-dependent synthetase/ligase" evidence="1">
    <location>
        <begin position="143"/>
        <end position="337"/>
    </location>
</feature>
<sequence>MTWVSATGTVLRDLLPARLRRDWVAQGYCPDRDLHSLFRDRVREHPDRTALIDDEGELSYAELDLLVRALATRLPYGTTDIIGVQEPDGRAAVVAELAVLAVGAVVLPVPAGAGTLLSRAGASALIAGGVVSGKPGIRSHGRPLPEAPAKILLSSGSEAEPKMVAYSHNAFGGGRANYLRAVHGSVAVPRDLVLVSLTSSFGSFGVPITLCCLGGTLILTRRFAPDTAMRLITEHRPTHVFAVPTMWRRLADHPAGSDVSSLVALVSSGDVLPPATLAACRARFGVDVITVYGSSDGVNCHTTTPENGVGVPDPAVCDIRIVDGEICARGPMTPLCYVGAPELDARHRLDGGWVRTGDRGHLDGTGRLHVTGRAKRVVIRGGYTISPAEVELAIGGHPSVGEVACVPVPDTEMGERLCAIVTIRNGQELDLPGLTAFLSARGLAKPKLPEFLLTVPGLPVGRTGKVCHRTLARVAADRCGATA</sequence>
<dbReference type="InterPro" id="IPR050237">
    <property type="entry name" value="ATP-dep_AMP-bd_enzyme"/>
</dbReference>
<keyword evidence="3" id="KW-0436">Ligase</keyword>
<dbReference type="InterPro" id="IPR000873">
    <property type="entry name" value="AMP-dep_synth/lig_dom"/>
</dbReference>
<dbReference type="PANTHER" id="PTHR43767:SF1">
    <property type="entry name" value="NONRIBOSOMAL PEPTIDE SYNTHASE PES1 (EUROFUNG)-RELATED"/>
    <property type="match status" value="1"/>
</dbReference>
<dbReference type="PANTHER" id="PTHR43767">
    <property type="entry name" value="LONG-CHAIN-FATTY-ACID--COA LIGASE"/>
    <property type="match status" value="1"/>
</dbReference>
<dbReference type="Gene3D" id="3.30.300.30">
    <property type="match status" value="1"/>
</dbReference>
<accession>A0A1G8SIC6</accession>
<dbReference type="EMBL" id="FNET01000001">
    <property type="protein sequence ID" value="SDJ29012.1"/>
    <property type="molecule type" value="Genomic_DNA"/>
</dbReference>
<dbReference type="Pfam" id="PF00501">
    <property type="entry name" value="AMP-binding"/>
    <property type="match status" value="2"/>
</dbReference>
<dbReference type="Pfam" id="PF13193">
    <property type="entry name" value="AMP-binding_C"/>
    <property type="match status" value="1"/>
</dbReference>
<dbReference type="InterPro" id="IPR045851">
    <property type="entry name" value="AMP-bd_C_sf"/>
</dbReference>
<evidence type="ECO:0000259" key="2">
    <source>
        <dbReference type="Pfam" id="PF13193"/>
    </source>
</evidence>
<dbReference type="InterPro" id="IPR025110">
    <property type="entry name" value="AMP-bd_C"/>
</dbReference>
<feature type="domain" description="AMP-binding enzyme C-terminal" evidence="2">
    <location>
        <begin position="389"/>
        <end position="465"/>
    </location>
</feature>
<dbReference type="RefSeq" id="WP_090004367.1">
    <property type="nucleotide sequence ID" value="NZ_FNET01000001.1"/>
</dbReference>
<organism evidence="3 4">
    <name type="scientific">Lentzea albidocapillata subsp. violacea</name>
    <dbReference type="NCBI Taxonomy" id="128104"/>
    <lineage>
        <taxon>Bacteria</taxon>
        <taxon>Bacillati</taxon>
        <taxon>Actinomycetota</taxon>
        <taxon>Actinomycetes</taxon>
        <taxon>Pseudonocardiales</taxon>
        <taxon>Pseudonocardiaceae</taxon>
        <taxon>Lentzea</taxon>
    </lineage>
</organism>
<dbReference type="AlphaFoldDB" id="A0A1G8SIC6"/>
<dbReference type="Proteomes" id="UP000199682">
    <property type="component" value="Unassembled WGS sequence"/>
</dbReference>
<protein>
    <submittedName>
        <fullName evidence="3">Acyl-CoA synthetase (AMP-forming)/AMP-acid ligase II</fullName>
    </submittedName>
</protein>
<dbReference type="GO" id="GO:0016878">
    <property type="term" value="F:acid-thiol ligase activity"/>
    <property type="evidence" value="ECO:0007669"/>
    <property type="project" value="UniProtKB-ARBA"/>
</dbReference>